<dbReference type="RefSeq" id="WP_131834465.1">
    <property type="nucleotide sequence ID" value="NZ_SMFY01000001.1"/>
</dbReference>
<dbReference type="InterPro" id="IPR021791">
    <property type="entry name" value="Phage_TAC_11"/>
</dbReference>
<evidence type="ECO:0000313" key="1">
    <source>
        <dbReference type="EMBL" id="TCK31236.1"/>
    </source>
</evidence>
<protein>
    <submittedName>
        <fullName evidence="1">Tail tube GTA-gp10-like protein</fullName>
    </submittedName>
</protein>
<dbReference type="AlphaFoldDB" id="A0A4V2PK65"/>
<reference evidence="1 2" key="1">
    <citation type="submission" date="2019-03" db="EMBL/GenBank/DDBJ databases">
        <title>Genomic Encyclopedia of Type Strains, Phase IV (KMG-IV): sequencing the most valuable type-strain genomes for metagenomic binning, comparative biology and taxonomic classification.</title>
        <authorList>
            <person name="Goeker M."/>
        </authorList>
    </citation>
    <scope>NUCLEOTIDE SEQUENCE [LARGE SCALE GENOMIC DNA]</scope>
    <source>
        <strain evidence="1 2">DSM 101</strain>
    </source>
</reference>
<dbReference type="OrthoDB" id="7509188at2"/>
<organism evidence="1 2">
    <name type="scientific">Ancylobacter aquaticus</name>
    <dbReference type="NCBI Taxonomy" id="100"/>
    <lineage>
        <taxon>Bacteria</taxon>
        <taxon>Pseudomonadati</taxon>
        <taxon>Pseudomonadota</taxon>
        <taxon>Alphaproteobacteria</taxon>
        <taxon>Hyphomicrobiales</taxon>
        <taxon>Xanthobacteraceae</taxon>
        <taxon>Ancylobacter</taxon>
    </lineage>
</organism>
<comment type="caution">
    <text evidence="1">The sequence shown here is derived from an EMBL/GenBank/DDBJ whole genome shotgun (WGS) entry which is preliminary data.</text>
</comment>
<name>A0A4V2PK65_ANCAQ</name>
<dbReference type="Proteomes" id="UP000295030">
    <property type="component" value="Unassembled WGS sequence"/>
</dbReference>
<dbReference type="Pfam" id="PF11836">
    <property type="entry name" value="Phage_TAC_11"/>
    <property type="match status" value="1"/>
</dbReference>
<accession>A0A4V2PK65</accession>
<dbReference type="EMBL" id="SMFY01000001">
    <property type="protein sequence ID" value="TCK31236.1"/>
    <property type="molecule type" value="Genomic_DNA"/>
</dbReference>
<gene>
    <name evidence="1" type="ORF">EV667_1342</name>
</gene>
<proteinExistence type="predicted"/>
<sequence>MATDARIELDWADGTHVFRLAIGQLAELQDKTNAGPLVLFERLRTGSWRIEDITNTIRLGLMGGGMPPVDALKKVRTYVEDRPWTENVPTAMMVLMAALYGAPEDDSGNVAAAEPEIASTISPTAG</sequence>
<keyword evidence="2" id="KW-1185">Reference proteome</keyword>
<evidence type="ECO:0000313" key="2">
    <source>
        <dbReference type="Proteomes" id="UP000295030"/>
    </source>
</evidence>